<evidence type="ECO:0000259" key="4">
    <source>
        <dbReference type="SMART" id="SM00822"/>
    </source>
</evidence>
<dbReference type="SMART" id="SM00822">
    <property type="entry name" value="PKS_KR"/>
    <property type="match status" value="1"/>
</dbReference>
<dbReference type="InterPro" id="IPR020904">
    <property type="entry name" value="Sc_DH/Rdtase_CS"/>
</dbReference>
<evidence type="ECO:0000256" key="2">
    <source>
        <dbReference type="ARBA" id="ARBA00023002"/>
    </source>
</evidence>
<dbReference type="Proteomes" id="UP000223913">
    <property type="component" value="Unassembled WGS sequence"/>
</dbReference>
<evidence type="ECO:0000256" key="3">
    <source>
        <dbReference type="RuleBase" id="RU000363"/>
    </source>
</evidence>
<keyword evidence="2" id="KW-0560">Oxidoreductase</keyword>
<reference evidence="5 6" key="1">
    <citation type="submission" date="2017-10" db="EMBL/GenBank/DDBJ databases">
        <title>The draft genome sequence of Lewinella nigricans NBRC 102662.</title>
        <authorList>
            <person name="Wang K."/>
        </authorList>
    </citation>
    <scope>NUCLEOTIDE SEQUENCE [LARGE SCALE GENOMIC DNA]</scope>
    <source>
        <strain evidence="5 6">NBRC 102662</strain>
    </source>
</reference>
<dbReference type="PRINTS" id="PR00081">
    <property type="entry name" value="GDHRDH"/>
</dbReference>
<dbReference type="InterPro" id="IPR002347">
    <property type="entry name" value="SDR_fam"/>
</dbReference>
<accession>A0A2D0NDU1</accession>
<dbReference type="InterPro" id="IPR036291">
    <property type="entry name" value="NAD(P)-bd_dom_sf"/>
</dbReference>
<dbReference type="OrthoDB" id="822355at2"/>
<evidence type="ECO:0000313" key="5">
    <source>
        <dbReference type="EMBL" id="PHN06662.1"/>
    </source>
</evidence>
<dbReference type="SUPFAM" id="SSF51735">
    <property type="entry name" value="NAD(P)-binding Rossmann-fold domains"/>
    <property type="match status" value="1"/>
</dbReference>
<sequence>MSTYFQDKVIWITGASSGIGEALTYELARESPYLVLSSRRAAELERVARQSGLSPDRLFILPLDLTDYEEMPGLVGRVLDRFGRIDILINNGGISQRSSVMDTDVAVARRIMDVNFTGTAALTKAVVPYMIEARSGQIISVASVAGVVATPKRSSYAAAKGALIRFMEALRAELHEYGIHVGVILPGYVRTQISVNALLGDGSPQGSMDSRTEQGISPEACAEKMVHAIRKQEDQTYIAGTLEMLGVYLQRFFPALLRIMVRKVKAS</sequence>
<feature type="domain" description="Ketoreductase" evidence="4">
    <location>
        <begin position="8"/>
        <end position="192"/>
    </location>
</feature>
<evidence type="ECO:0000256" key="1">
    <source>
        <dbReference type="ARBA" id="ARBA00006484"/>
    </source>
</evidence>
<dbReference type="PANTHER" id="PTHR44196">
    <property type="entry name" value="DEHYDROGENASE/REDUCTASE SDR FAMILY MEMBER 7B"/>
    <property type="match status" value="1"/>
</dbReference>
<proteinExistence type="inferred from homology"/>
<keyword evidence="6" id="KW-1185">Reference proteome</keyword>
<dbReference type="GO" id="GO:0016020">
    <property type="term" value="C:membrane"/>
    <property type="evidence" value="ECO:0007669"/>
    <property type="project" value="TreeGrafter"/>
</dbReference>
<dbReference type="PRINTS" id="PR00080">
    <property type="entry name" value="SDRFAMILY"/>
</dbReference>
<dbReference type="NCBIfam" id="NF004825">
    <property type="entry name" value="PRK06181.1"/>
    <property type="match status" value="1"/>
</dbReference>
<evidence type="ECO:0000313" key="6">
    <source>
        <dbReference type="Proteomes" id="UP000223913"/>
    </source>
</evidence>
<comment type="caution">
    <text evidence="5">The sequence shown here is derived from an EMBL/GenBank/DDBJ whole genome shotgun (WGS) entry which is preliminary data.</text>
</comment>
<dbReference type="Pfam" id="PF00106">
    <property type="entry name" value="adh_short"/>
    <property type="match status" value="1"/>
</dbReference>
<dbReference type="InterPro" id="IPR057326">
    <property type="entry name" value="KR_dom"/>
</dbReference>
<dbReference type="AlphaFoldDB" id="A0A2D0NDU1"/>
<dbReference type="RefSeq" id="WP_099149918.1">
    <property type="nucleotide sequence ID" value="NZ_PDUD01000017.1"/>
</dbReference>
<organism evidence="5 6">
    <name type="scientific">Flavilitoribacter nigricans (strain ATCC 23147 / DSM 23189 / NBRC 102662 / NCIMB 1420 / SS-2)</name>
    <name type="common">Lewinella nigricans</name>
    <dbReference type="NCBI Taxonomy" id="1122177"/>
    <lineage>
        <taxon>Bacteria</taxon>
        <taxon>Pseudomonadati</taxon>
        <taxon>Bacteroidota</taxon>
        <taxon>Saprospiria</taxon>
        <taxon>Saprospirales</taxon>
        <taxon>Lewinellaceae</taxon>
        <taxon>Flavilitoribacter</taxon>
    </lineage>
</organism>
<dbReference type="EMBL" id="PDUD01000017">
    <property type="protein sequence ID" value="PHN06662.1"/>
    <property type="molecule type" value="Genomic_DNA"/>
</dbReference>
<protein>
    <submittedName>
        <fullName evidence="5">Short chain dehydrogenase</fullName>
    </submittedName>
</protein>
<dbReference type="Gene3D" id="3.40.50.720">
    <property type="entry name" value="NAD(P)-binding Rossmann-like Domain"/>
    <property type="match status" value="1"/>
</dbReference>
<gene>
    <name evidence="5" type="ORF">CRP01_10220</name>
</gene>
<dbReference type="GO" id="GO:0016491">
    <property type="term" value="F:oxidoreductase activity"/>
    <property type="evidence" value="ECO:0007669"/>
    <property type="project" value="UniProtKB-KW"/>
</dbReference>
<comment type="similarity">
    <text evidence="1 3">Belongs to the short-chain dehydrogenases/reductases (SDR) family.</text>
</comment>
<dbReference type="PROSITE" id="PS00061">
    <property type="entry name" value="ADH_SHORT"/>
    <property type="match status" value="1"/>
</dbReference>
<dbReference type="PANTHER" id="PTHR44196:SF1">
    <property type="entry name" value="DEHYDROGENASE_REDUCTASE SDR FAMILY MEMBER 7B"/>
    <property type="match status" value="1"/>
</dbReference>
<name>A0A2D0NDU1_FLAN2</name>